<feature type="region of interest" description="Disordered" evidence="1">
    <location>
        <begin position="1"/>
        <end position="26"/>
    </location>
</feature>
<accession>A0A517NJQ8</accession>
<dbReference type="Proteomes" id="UP000318538">
    <property type="component" value="Chromosome"/>
</dbReference>
<evidence type="ECO:0000256" key="1">
    <source>
        <dbReference type="SAM" id="MobiDB-lite"/>
    </source>
</evidence>
<proteinExistence type="predicted"/>
<dbReference type="AlphaFoldDB" id="A0A517NJQ8"/>
<dbReference type="KEGG" id="rlc:K227x_57950"/>
<sequence>MRVPVHAIGGKRSDPTKFSMTPIDPRAGARAELTPCTRQTDRARAELTPCTCLTGSIMMPTPTLRFP</sequence>
<gene>
    <name evidence="2" type="ORF">K227x_57950</name>
</gene>
<evidence type="ECO:0000313" key="3">
    <source>
        <dbReference type="Proteomes" id="UP000318538"/>
    </source>
</evidence>
<evidence type="ECO:0000313" key="2">
    <source>
        <dbReference type="EMBL" id="QDT07368.1"/>
    </source>
</evidence>
<reference evidence="2 3" key="1">
    <citation type="submission" date="2019-02" db="EMBL/GenBank/DDBJ databases">
        <title>Deep-cultivation of Planctomycetes and their phenomic and genomic characterization uncovers novel biology.</title>
        <authorList>
            <person name="Wiegand S."/>
            <person name="Jogler M."/>
            <person name="Boedeker C."/>
            <person name="Pinto D."/>
            <person name="Vollmers J."/>
            <person name="Rivas-Marin E."/>
            <person name="Kohn T."/>
            <person name="Peeters S.H."/>
            <person name="Heuer A."/>
            <person name="Rast P."/>
            <person name="Oberbeckmann S."/>
            <person name="Bunk B."/>
            <person name="Jeske O."/>
            <person name="Meyerdierks A."/>
            <person name="Storesund J.E."/>
            <person name="Kallscheuer N."/>
            <person name="Luecker S."/>
            <person name="Lage O.M."/>
            <person name="Pohl T."/>
            <person name="Merkel B.J."/>
            <person name="Hornburger P."/>
            <person name="Mueller R.-W."/>
            <person name="Bruemmer F."/>
            <person name="Labrenz M."/>
            <person name="Spormann A.M."/>
            <person name="Op den Camp H."/>
            <person name="Overmann J."/>
            <person name="Amann R."/>
            <person name="Jetten M.S.M."/>
            <person name="Mascher T."/>
            <person name="Medema M.H."/>
            <person name="Devos D.P."/>
            <person name="Kaster A.-K."/>
            <person name="Ovreas L."/>
            <person name="Rohde M."/>
            <person name="Galperin M.Y."/>
            <person name="Jogler C."/>
        </authorList>
    </citation>
    <scope>NUCLEOTIDE SEQUENCE [LARGE SCALE GENOMIC DNA]</scope>
    <source>
        <strain evidence="2 3">K22_7</strain>
    </source>
</reference>
<keyword evidence="3" id="KW-1185">Reference proteome</keyword>
<dbReference type="EMBL" id="CP036525">
    <property type="protein sequence ID" value="QDT07368.1"/>
    <property type="molecule type" value="Genomic_DNA"/>
</dbReference>
<protein>
    <submittedName>
        <fullName evidence="2">Uncharacterized protein</fullName>
    </submittedName>
</protein>
<name>A0A517NJQ8_9BACT</name>
<organism evidence="2 3">
    <name type="scientific">Rubripirellula lacrimiformis</name>
    <dbReference type="NCBI Taxonomy" id="1930273"/>
    <lineage>
        <taxon>Bacteria</taxon>
        <taxon>Pseudomonadati</taxon>
        <taxon>Planctomycetota</taxon>
        <taxon>Planctomycetia</taxon>
        <taxon>Pirellulales</taxon>
        <taxon>Pirellulaceae</taxon>
        <taxon>Rubripirellula</taxon>
    </lineage>
</organism>